<dbReference type="RefSeq" id="WP_139912986.1">
    <property type="nucleotide sequence ID" value="NZ_VEVP01000036.1"/>
</dbReference>
<name>A0A5C5BS30_EGGLN</name>
<evidence type="ECO:0008006" key="3">
    <source>
        <dbReference type="Google" id="ProtNLM"/>
    </source>
</evidence>
<organism evidence="1 2">
    <name type="scientific">Eggerthella lenta</name>
    <name type="common">Eubacterium lentum</name>
    <dbReference type="NCBI Taxonomy" id="84112"/>
    <lineage>
        <taxon>Bacteria</taxon>
        <taxon>Bacillati</taxon>
        <taxon>Actinomycetota</taxon>
        <taxon>Coriobacteriia</taxon>
        <taxon>Eggerthellales</taxon>
        <taxon>Eggerthellaceae</taxon>
        <taxon>Eggerthella</taxon>
    </lineage>
</organism>
<sequence>MKPFATPAQYEARYGDVDEPELLAEVLMDATRLVASALGRAGIDYADPSEEFADRLMQACRSMAHRAMGGDAEIPAGATQFSEGAGSYTQSFTIGNPYGELYVSKAERRLLGLDGARAGFCVPGGAS</sequence>
<comment type="caution">
    <text evidence="1">The sequence shown here is derived from an EMBL/GenBank/DDBJ whole genome shotgun (WGS) entry which is preliminary data.</text>
</comment>
<reference evidence="1 2" key="1">
    <citation type="journal article" date="2005" name="Appl. Environ. Microbiol.">
        <title>Intestinal bacterial communities that produce active estrogen-like compounds enterodiol and enterolactone in humans.</title>
        <authorList>
            <person name="Clavel T."/>
            <person name="Henderson G."/>
            <person name="Alpert C.A."/>
            <person name="Philippe C."/>
            <person name="Rigottier-Gois L."/>
            <person name="Dore J."/>
            <person name="Blaut M."/>
        </authorList>
    </citation>
    <scope>NUCLEOTIDE SEQUENCE [LARGE SCALE GENOMIC DNA]</scope>
    <source>
        <strain evidence="1 2">SECO-MT75m2</strain>
    </source>
</reference>
<evidence type="ECO:0000313" key="2">
    <source>
        <dbReference type="Proteomes" id="UP000312594"/>
    </source>
</evidence>
<protein>
    <recommendedName>
        <fullName evidence="3">Phage protein Gp19/Gp15/Gp42</fullName>
    </recommendedName>
</protein>
<gene>
    <name evidence="1" type="ORF">FIC87_12660</name>
</gene>
<dbReference type="EMBL" id="VEVP01000036">
    <property type="protein sequence ID" value="TNU89045.1"/>
    <property type="molecule type" value="Genomic_DNA"/>
</dbReference>
<evidence type="ECO:0000313" key="1">
    <source>
        <dbReference type="EMBL" id="TNU89045.1"/>
    </source>
</evidence>
<dbReference type="Proteomes" id="UP000312594">
    <property type="component" value="Unassembled WGS sequence"/>
</dbReference>
<proteinExistence type="predicted"/>
<dbReference type="AlphaFoldDB" id="A0A5C5BS30"/>
<accession>A0A5C5BS30</accession>